<evidence type="ECO:0000256" key="1">
    <source>
        <dbReference type="SAM" id="SignalP"/>
    </source>
</evidence>
<gene>
    <name evidence="2" type="ORF">HXM94_07400</name>
</gene>
<keyword evidence="1" id="KW-0732">Signal</keyword>
<reference evidence="2" key="1">
    <citation type="submission" date="2020-04" db="EMBL/GenBank/DDBJ databases">
        <title>Deep metagenomics examines the oral microbiome during advanced dental caries in children, revealing novel taxa and co-occurrences with host molecules.</title>
        <authorList>
            <person name="Baker J.L."/>
            <person name="Morton J.T."/>
            <person name="Dinis M."/>
            <person name="Alvarez R."/>
            <person name="Tran N.C."/>
            <person name="Knight R."/>
            <person name="Edlund A."/>
        </authorList>
    </citation>
    <scope>NUCLEOTIDE SEQUENCE</scope>
    <source>
        <strain evidence="2">JCVI_23_bin.11</strain>
    </source>
</reference>
<evidence type="ECO:0000313" key="3">
    <source>
        <dbReference type="Proteomes" id="UP000758611"/>
    </source>
</evidence>
<sequence>MKRKKGIFRKFVVMSLLLSLALTPMAMATGNTVYAENTEKAKNAKLPNFCLEGIDKATGKRLTKEITLKVKTHPDYAFWGEEEYDIESVNGVFDFSVVEDKGNLYTIEIKGESDYQLSNIKKDNKNLNILKFDSVKKTLRTSNLNGDEVEINSLIFEKKSNDNENTEDENKDVTIKEIEVVFPDGSKVPDGVNFHTFNKENKDMADYVTSNGKLSGVKVPVGARMKLGISTDKDKYTLKTDNGYENYIWFKADKNGIAKYYNEITGELSEKTVEKIVVVKKSDLIGKKPENGILTKKILEVFDITSHKAVTENNLKFVVMGGGETKEFVSKNGKIELELYKNTEYTINIVRSVENTYKMSGFKFRINDDNSIENESKEKVEKLNVYQGSYLVYRIIINCYKLHWF</sequence>
<dbReference type="Proteomes" id="UP000758611">
    <property type="component" value="Unassembled WGS sequence"/>
</dbReference>
<proteinExistence type="predicted"/>
<feature type="chain" id="PRO_5038777337" evidence="1">
    <location>
        <begin position="29"/>
        <end position="405"/>
    </location>
</feature>
<dbReference type="EMBL" id="JABZRE010000039">
    <property type="protein sequence ID" value="MBF1307584.1"/>
    <property type="molecule type" value="Genomic_DNA"/>
</dbReference>
<comment type="caution">
    <text evidence="2">The sequence shown here is derived from an EMBL/GenBank/DDBJ whole genome shotgun (WGS) entry which is preliminary data.</text>
</comment>
<protein>
    <submittedName>
        <fullName evidence="2">Uncharacterized protein</fullName>
    </submittedName>
</protein>
<feature type="signal peptide" evidence="1">
    <location>
        <begin position="1"/>
        <end position="28"/>
    </location>
</feature>
<dbReference type="RefSeq" id="WP_278478483.1">
    <property type="nucleotide sequence ID" value="NZ_JABZRE010000039.1"/>
</dbReference>
<accession>A0A930H5Q3</accession>
<organism evidence="2 3">
    <name type="scientific">Parvimonas micra</name>
    <dbReference type="NCBI Taxonomy" id="33033"/>
    <lineage>
        <taxon>Bacteria</taxon>
        <taxon>Bacillati</taxon>
        <taxon>Bacillota</taxon>
        <taxon>Tissierellia</taxon>
        <taxon>Tissierellales</taxon>
        <taxon>Peptoniphilaceae</taxon>
        <taxon>Parvimonas</taxon>
    </lineage>
</organism>
<name>A0A930H5Q3_9FIRM</name>
<evidence type="ECO:0000313" key="2">
    <source>
        <dbReference type="EMBL" id="MBF1307584.1"/>
    </source>
</evidence>
<dbReference type="AlphaFoldDB" id="A0A930H5Q3"/>